<dbReference type="EMBL" id="VBOW01000022">
    <property type="protein sequence ID" value="TMQ59461.1"/>
    <property type="molecule type" value="Genomic_DNA"/>
</dbReference>
<evidence type="ECO:0000256" key="1">
    <source>
        <dbReference type="SAM" id="SignalP"/>
    </source>
</evidence>
<sequence length="462" mass="52024">MNERTFSRLRLFVGPMVAASVVLSCAGPNKLAQQSEKAYSQGEVEKAYQKAARALRKDPENRRARNAMAQAAAKIMEERKAEIRGIAARDTVAAAKRSLALDTFRREVIGYRVFLAPDSSFDRDEDAIRHGAAGIEYRQGLEDLGEGYPKRAYDELQLAQAFEPRYRDVGRRIEQAYDEALPRIALLPFANETDVAALSKGFADRAYTVLERRTSAPEFRFTDLLPRERVYDAVPVSLLERINRREAARLGRELGADRVIVGRFYGLRTRTNTGNFLQTIFHKTEDKDEKGATRERYVEQLIEVVTRDRDLSVGYEYQVLDVGDGSAIVGYSGTMEATAHAIFTSSPVAGDCDDYCLVPPDIKKSDPDRAKRIESDWEDRCGGWKLTELLDRSRKEKARSGSESRYGDDSDLRAGGRAFFLGDVPPEGELARLALGQVWEPMIRTLRDLDQREPRELPGRSP</sequence>
<evidence type="ECO:0008006" key="4">
    <source>
        <dbReference type="Google" id="ProtNLM"/>
    </source>
</evidence>
<evidence type="ECO:0000313" key="2">
    <source>
        <dbReference type="EMBL" id="TMQ59461.1"/>
    </source>
</evidence>
<dbReference type="Proteomes" id="UP000316852">
    <property type="component" value="Unassembled WGS sequence"/>
</dbReference>
<organism evidence="2 3">
    <name type="scientific">Eiseniibacteriota bacterium</name>
    <dbReference type="NCBI Taxonomy" id="2212470"/>
    <lineage>
        <taxon>Bacteria</taxon>
        <taxon>Candidatus Eiseniibacteriota</taxon>
    </lineage>
</organism>
<keyword evidence="1" id="KW-0732">Signal</keyword>
<dbReference type="AlphaFoldDB" id="A0A538T753"/>
<accession>A0A538T753</accession>
<feature type="chain" id="PRO_5022211428" description="Tetratricopeptide repeat protein" evidence="1">
    <location>
        <begin position="27"/>
        <end position="462"/>
    </location>
</feature>
<dbReference type="PROSITE" id="PS51257">
    <property type="entry name" value="PROKAR_LIPOPROTEIN"/>
    <property type="match status" value="1"/>
</dbReference>
<reference evidence="2 3" key="1">
    <citation type="journal article" date="2019" name="Nat. Microbiol.">
        <title>Mediterranean grassland soil C-N compound turnover is dependent on rainfall and depth, and is mediated by genomically divergent microorganisms.</title>
        <authorList>
            <person name="Diamond S."/>
            <person name="Andeer P.F."/>
            <person name="Li Z."/>
            <person name="Crits-Christoph A."/>
            <person name="Burstein D."/>
            <person name="Anantharaman K."/>
            <person name="Lane K.R."/>
            <person name="Thomas B.C."/>
            <person name="Pan C."/>
            <person name="Northen T.R."/>
            <person name="Banfield J.F."/>
        </authorList>
    </citation>
    <scope>NUCLEOTIDE SEQUENCE [LARGE SCALE GENOMIC DNA]</scope>
    <source>
        <strain evidence="2">WS_6</strain>
    </source>
</reference>
<comment type="caution">
    <text evidence="2">The sequence shown here is derived from an EMBL/GenBank/DDBJ whole genome shotgun (WGS) entry which is preliminary data.</text>
</comment>
<evidence type="ECO:0000313" key="3">
    <source>
        <dbReference type="Proteomes" id="UP000316852"/>
    </source>
</evidence>
<protein>
    <recommendedName>
        <fullName evidence="4">Tetratricopeptide repeat protein</fullName>
    </recommendedName>
</protein>
<name>A0A538T753_UNCEI</name>
<gene>
    <name evidence="2" type="ORF">E6K76_05190</name>
</gene>
<feature type="signal peptide" evidence="1">
    <location>
        <begin position="1"/>
        <end position="26"/>
    </location>
</feature>
<proteinExistence type="predicted"/>